<name>A0A839NB36_9MICO</name>
<proteinExistence type="predicted"/>
<evidence type="ECO:0000313" key="2">
    <source>
        <dbReference type="Proteomes" id="UP000559182"/>
    </source>
</evidence>
<accession>A0A839NB36</accession>
<sequence>MSARKHPRIQRPVIDIAAATGGWPDPWPNVAEIAGVLPADKWTLVGGLMTQLHSIHHGLGVVRPTNDVDIVLHVETSRGVAGQTQRALHSLGYDLRPAVDPRHNTAHRFYRGTSKIDVVTDHPAEEPQEVVDVLVADHHAPKVTQRLAGRAMVRIEGGTQALRRTINARLQIVPGTITTISVPGAFGALILKAAAYKTDSRDPDRHLRDAVALLACIDDPFAERDGFTGSDRSRLQTLRTRLPPDHISWTVLNGQQRTDAETALQILTDED</sequence>
<dbReference type="EMBL" id="JACHVQ010000003">
    <property type="protein sequence ID" value="MBB2893443.1"/>
    <property type="molecule type" value="Genomic_DNA"/>
</dbReference>
<organism evidence="1 2">
    <name type="scientific">Flexivirga oryzae</name>
    <dbReference type="NCBI Taxonomy" id="1794944"/>
    <lineage>
        <taxon>Bacteria</taxon>
        <taxon>Bacillati</taxon>
        <taxon>Actinomycetota</taxon>
        <taxon>Actinomycetes</taxon>
        <taxon>Micrococcales</taxon>
        <taxon>Dermacoccaceae</taxon>
        <taxon>Flexivirga</taxon>
    </lineage>
</organism>
<evidence type="ECO:0000313" key="1">
    <source>
        <dbReference type="EMBL" id="MBB2893443.1"/>
    </source>
</evidence>
<gene>
    <name evidence="1" type="ORF">FHU39_003474</name>
</gene>
<dbReference type="Proteomes" id="UP000559182">
    <property type="component" value="Unassembled WGS sequence"/>
</dbReference>
<comment type="caution">
    <text evidence="1">The sequence shown here is derived from an EMBL/GenBank/DDBJ whole genome shotgun (WGS) entry which is preliminary data.</text>
</comment>
<protein>
    <submittedName>
        <fullName evidence="1">Uncharacterized protein</fullName>
    </submittedName>
</protein>
<dbReference type="RefSeq" id="WP_183321842.1">
    <property type="nucleotide sequence ID" value="NZ_JACHVQ010000003.1"/>
</dbReference>
<keyword evidence="2" id="KW-1185">Reference proteome</keyword>
<dbReference type="AlphaFoldDB" id="A0A839NB36"/>
<reference evidence="1 2" key="1">
    <citation type="submission" date="2020-08" db="EMBL/GenBank/DDBJ databases">
        <title>Sequencing the genomes of 1000 actinobacteria strains.</title>
        <authorList>
            <person name="Klenk H.-P."/>
        </authorList>
    </citation>
    <scope>NUCLEOTIDE SEQUENCE [LARGE SCALE GENOMIC DNA]</scope>
    <source>
        <strain evidence="1 2">DSM 105369</strain>
    </source>
</reference>